<sequence>MSTTEFYVHKIQKNDTLLSVTKRLQIHPVDLKYFHNERCKVSERIIFDHLEGINHLFVPIDFNSTLSRNKERSNERPTQFFDQNFYKKEYQVTEIYNDNCQKLELVSYTISLDFKEIDNKNILAYNRKEFRRNGEIPDKKLYHLAYKTQQSIFPLQFVINEKGSLISIFEPEKLIENFKIKRKEIEADFIGNLTEKYLNTFEYNLTNKDYLLNQFTSSLLFQVLFMNREVFQTENNFLKKFYLVPNSFAVNCECNVSYYHFENDVSTIINAKIIDNYDFEEILNGIKGDKESENTSFYAELLFEYKTDKKVKQLLEVNAEIQLYDNEKLYTIYKLILK</sequence>
<comment type="caution">
    <text evidence="1">The sequence shown here is derived from an EMBL/GenBank/DDBJ whole genome shotgun (WGS) entry which is preliminary data.</text>
</comment>
<dbReference type="EMBL" id="SRPE01000026">
    <property type="protein sequence ID" value="TGN21343.1"/>
    <property type="molecule type" value="Genomic_DNA"/>
</dbReference>
<dbReference type="AlphaFoldDB" id="A0A4Z1AS51"/>
<gene>
    <name evidence="1" type="ORF">E4J94_17535</name>
</gene>
<dbReference type="Proteomes" id="UP000297998">
    <property type="component" value="Unassembled WGS sequence"/>
</dbReference>
<evidence type="ECO:0000313" key="1">
    <source>
        <dbReference type="EMBL" id="TGN21343.1"/>
    </source>
</evidence>
<dbReference type="RefSeq" id="WP_135837068.1">
    <property type="nucleotide sequence ID" value="NZ_SRPE01000026.1"/>
</dbReference>
<name>A0A4Z1AS51_9FLAO</name>
<evidence type="ECO:0000313" key="2">
    <source>
        <dbReference type="Proteomes" id="UP000297998"/>
    </source>
</evidence>
<accession>A0A4Z1AS51</accession>
<evidence type="ECO:0008006" key="3">
    <source>
        <dbReference type="Google" id="ProtNLM"/>
    </source>
</evidence>
<organism evidence="1 2">
    <name type="scientific">Empedobacter tilapiae</name>
    <dbReference type="NCBI Taxonomy" id="2491114"/>
    <lineage>
        <taxon>Bacteria</taxon>
        <taxon>Pseudomonadati</taxon>
        <taxon>Bacteroidota</taxon>
        <taxon>Flavobacteriia</taxon>
        <taxon>Flavobacteriales</taxon>
        <taxon>Weeksellaceae</taxon>
        <taxon>Empedobacter</taxon>
    </lineage>
</organism>
<reference evidence="1 2" key="1">
    <citation type="submission" date="2019-03" db="EMBL/GenBank/DDBJ databases">
        <title>Empedobacter tilapiae sp. nov., isolated from an intestine of Nile tilapia Oreochromis niloticus.</title>
        <authorList>
            <person name="Kim Y.-O."/>
            <person name="Yoon J.-H."/>
        </authorList>
    </citation>
    <scope>NUCLEOTIDE SEQUENCE [LARGE SCALE GENOMIC DNA]</scope>
    <source>
        <strain evidence="1 2">MRS2</strain>
    </source>
</reference>
<proteinExistence type="predicted"/>
<keyword evidence="2" id="KW-1185">Reference proteome</keyword>
<protein>
    <recommendedName>
        <fullName evidence="3">LysM domain-containing protein</fullName>
    </recommendedName>
</protein>
<dbReference type="OrthoDB" id="1246696at2"/>